<keyword evidence="7 16" id="KW-1133">Transmembrane helix</keyword>
<dbReference type="Proteomes" id="UP000694400">
    <property type="component" value="Chromosome 4"/>
</dbReference>
<feature type="chain" id="PRO_5034004422" description="T-cell surface glycoprotein CD8 alpha chain" evidence="17">
    <location>
        <begin position="24"/>
        <end position="237"/>
    </location>
</feature>
<sequence>MTDASPALLLLLSLGLCCPGAQGQRITVTAKFYNSKTTHPQSGEPLELECTNSQDSGVTWIREDKDGTLHFIVYISTLSKPTFKENQMTSSHFGTFKSGKSYRLTVNSFKAEDEGIYFCTIKFNQVLYFSSGLPAFFPVTTTAAPVKTVPPTTPGSQVTKRDVCLQSHEAETSKEKELNYLCEIFAWVPLTGACLLVLLILVITIVLCQTVKKPRGRCKRPANGKPKMNPKVPSQQI</sequence>
<accession>A0A8B9SIZ0</accession>
<reference evidence="19" key="1">
    <citation type="submission" date="2019-08" db="EMBL/GenBank/DDBJ databases">
        <title>Three high-quality genomes provides insights into domestication of ducks.</title>
        <authorList>
            <person name="Hou Z.C."/>
            <person name="Zhu F."/>
            <person name="Yin Z.T."/>
            <person name="Zhang F."/>
        </authorList>
    </citation>
    <scope>NUCLEOTIDE SEQUENCE [LARGE SCALE GENOMIC DNA]</scope>
</reference>
<dbReference type="SUPFAM" id="SSF48726">
    <property type="entry name" value="Immunoglobulin"/>
    <property type="match status" value="1"/>
</dbReference>
<keyword evidence="8" id="KW-1064">Adaptive immunity</keyword>
<dbReference type="Pfam" id="PF07686">
    <property type="entry name" value="V-set"/>
    <property type="match status" value="1"/>
</dbReference>
<evidence type="ECO:0000256" key="8">
    <source>
        <dbReference type="ARBA" id="ARBA00023130"/>
    </source>
</evidence>
<proteinExistence type="predicted"/>
<dbReference type="InterPro" id="IPR003599">
    <property type="entry name" value="Ig_sub"/>
</dbReference>
<evidence type="ECO:0000256" key="6">
    <source>
        <dbReference type="ARBA" id="ARBA00022859"/>
    </source>
</evidence>
<keyword evidence="4 16" id="KW-0812">Transmembrane</keyword>
<evidence type="ECO:0000256" key="10">
    <source>
        <dbReference type="ARBA" id="ARBA00023139"/>
    </source>
</evidence>
<feature type="domain" description="Ig-like" evidence="18">
    <location>
        <begin position="6"/>
        <end position="121"/>
    </location>
</feature>
<evidence type="ECO:0000313" key="20">
    <source>
        <dbReference type="Proteomes" id="UP000694400"/>
    </source>
</evidence>
<dbReference type="GO" id="GO:0045065">
    <property type="term" value="P:cytotoxic T cell differentiation"/>
    <property type="evidence" value="ECO:0007669"/>
    <property type="project" value="TreeGrafter"/>
</dbReference>
<dbReference type="InterPro" id="IPR015468">
    <property type="entry name" value="CD8_asu"/>
</dbReference>
<evidence type="ECO:0000256" key="3">
    <source>
        <dbReference type="ARBA" id="ARBA00022475"/>
    </source>
</evidence>
<feature type="region of interest" description="Disordered" evidence="15">
    <location>
        <begin position="215"/>
        <end position="237"/>
    </location>
</feature>
<dbReference type="InterPro" id="IPR013783">
    <property type="entry name" value="Ig-like_fold"/>
</dbReference>
<keyword evidence="10" id="KW-0564">Palmitate</keyword>
<dbReference type="PANTHER" id="PTHR10441:SF2">
    <property type="entry name" value="T-CELL SURFACE GLYCOPROTEIN CD8 ALPHA CHAIN"/>
    <property type="match status" value="1"/>
</dbReference>
<evidence type="ECO:0000256" key="17">
    <source>
        <dbReference type="SAM" id="SignalP"/>
    </source>
</evidence>
<dbReference type="GO" id="GO:0009897">
    <property type="term" value="C:external side of plasma membrane"/>
    <property type="evidence" value="ECO:0007669"/>
    <property type="project" value="TreeGrafter"/>
</dbReference>
<evidence type="ECO:0000313" key="19">
    <source>
        <dbReference type="Ensembl" id="ENSAPLP00020006950.1"/>
    </source>
</evidence>
<evidence type="ECO:0000256" key="11">
    <source>
        <dbReference type="ARBA" id="ARBA00023157"/>
    </source>
</evidence>
<keyword evidence="9 16" id="KW-0472">Membrane</keyword>
<evidence type="ECO:0000256" key="15">
    <source>
        <dbReference type="SAM" id="MobiDB-lite"/>
    </source>
</evidence>
<dbReference type="PROSITE" id="PS50835">
    <property type="entry name" value="IG_LIKE"/>
    <property type="match status" value="1"/>
</dbReference>
<dbReference type="AlphaFoldDB" id="A0A8B9SIZ0"/>
<evidence type="ECO:0000256" key="1">
    <source>
        <dbReference type="ARBA" id="ARBA00004251"/>
    </source>
</evidence>
<evidence type="ECO:0000256" key="12">
    <source>
        <dbReference type="ARBA" id="ARBA00023180"/>
    </source>
</evidence>
<protein>
    <recommendedName>
        <fullName evidence="2">T-cell surface glycoprotein CD8 alpha chain</fullName>
    </recommendedName>
</protein>
<keyword evidence="11" id="KW-1015">Disulfide bond</keyword>
<evidence type="ECO:0000256" key="14">
    <source>
        <dbReference type="ARBA" id="ARBA00023319"/>
    </source>
</evidence>
<keyword evidence="6" id="KW-0391">Immunity</keyword>
<dbReference type="GO" id="GO:0007166">
    <property type="term" value="P:cell surface receptor signaling pathway"/>
    <property type="evidence" value="ECO:0007669"/>
    <property type="project" value="TreeGrafter"/>
</dbReference>
<evidence type="ECO:0000256" key="5">
    <source>
        <dbReference type="ARBA" id="ARBA00022729"/>
    </source>
</evidence>
<dbReference type="InterPro" id="IPR007110">
    <property type="entry name" value="Ig-like_dom"/>
</dbReference>
<evidence type="ECO:0000256" key="4">
    <source>
        <dbReference type="ARBA" id="ARBA00022692"/>
    </source>
</evidence>
<keyword evidence="3" id="KW-1003">Cell membrane</keyword>
<dbReference type="FunFam" id="2.60.40.10:FF:001514">
    <property type="entry name" value="CD8 alpha chain"/>
    <property type="match status" value="1"/>
</dbReference>
<evidence type="ECO:0000256" key="7">
    <source>
        <dbReference type="ARBA" id="ARBA00022989"/>
    </source>
</evidence>
<dbReference type="InterPro" id="IPR036179">
    <property type="entry name" value="Ig-like_dom_sf"/>
</dbReference>
<organism evidence="19 20">
    <name type="scientific">Anas platyrhynchos</name>
    <name type="common">Mallard</name>
    <name type="synonym">Anas boschas</name>
    <dbReference type="NCBI Taxonomy" id="8839"/>
    <lineage>
        <taxon>Eukaryota</taxon>
        <taxon>Metazoa</taxon>
        <taxon>Chordata</taxon>
        <taxon>Craniata</taxon>
        <taxon>Vertebrata</taxon>
        <taxon>Euteleostomi</taxon>
        <taxon>Archelosauria</taxon>
        <taxon>Archosauria</taxon>
        <taxon>Dinosauria</taxon>
        <taxon>Saurischia</taxon>
        <taxon>Theropoda</taxon>
        <taxon>Coelurosauria</taxon>
        <taxon>Aves</taxon>
        <taxon>Neognathae</taxon>
        <taxon>Galloanserae</taxon>
        <taxon>Anseriformes</taxon>
        <taxon>Anatidae</taxon>
        <taxon>Anatinae</taxon>
        <taxon>Anas</taxon>
    </lineage>
</organism>
<feature type="signal peptide" evidence="17">
    <location>
        <begin position="1"/>
        <end position="23"/>
    </location>
</feature>
<dbReference type="GO" id="GO:0002456">
    <property type="term" value="P:T cell mediated immunity"/>
    <property type="evidence" value="ECO:0007669"/>
    <property type="project" value="TreeGrafter"/>
</dbReference>
<keyword evidence="5 17" id="KW-0732">Signal</keyword>
<keyword evidence="14" id="KW-0393">Immunoglobulin domain</keyword>
<keyword evidence="12" id="KW-0325">Glycoprotein</keyword>
<dbReference type="PANTHER" id="PTHR10441">
    <property type="entry name" value="CD8 ALPHA CHAIN"/>
    <property type="match status" value="1"/>
</dbReference>
<reference evidence="19" key="2">
    <citation type="submission" date="2025-08" db="UniProtKB">
        <authorList>
            <consortium name="Ensembl"/>
        </authorList>
    </citation>
    <scope>IDENTIFICATION</scope>
</reference>
<dbReference type="Ensembl" id="ENSAPLT00020007466.1">
    <property type="protein sequence ID" value="ENSAPLP00020006950.1"/>
    <property type="gene ID" value="ENSAPLG00020005075.1"/>
</dbReference>
<reference evidence="19" key="3">
    <citation type="submission" date="2025-09" db="UniProtKB">
        <authorList>
            <consortium name="Ensembl"/>
        </authorList>
    </citation>
    <scope>IDENTIFICATION</scope>
</reference>
<evidence type="ECO:0000256" key="9">
    <source>
        <dbReference type="ARBA" id="ARBA00023136"/>
    </source>
</evidence>
<keyword evidence="13" id="KW-0449">Lipoprotein</keyword>
<name>A0A8B9SIZ0_ANAPL</name>
<feature type="transmembrane region" description="Helical" evidence="16">
    <location>
        <begin position="184"/>
        <end position="207"/>
    </location>
</feature>
<dbReference type="SMART" id="SM00409">
    <property type="entry name" value="IG"/>
    <property type="match status" value="1"/>
</dbReference>
<comment type="subcellular location">
    <subcellularLocation>
        <location evidence="1">Cell membrane</location>
        <topology evidence="1">Single-pass type I membrane protein</topology>
    </subcellularLocation>
</comment>
<evidence type="ECO:0000256" key="13">
    <source>
        <dbReference type="ARBA" id="ARBA00023288"/>
    </source>
</evidence>
<evidence type="ECO:0000256" key="2">
    <source>
        <dbReference type="ARBA" id="ARBA00021525"/>
    </source>
</evidence>
<evidence type="ECO:0000256" key="16">
    <source>
        <dbReference type="SAM" id="Phobius"/>
    </source>
</evidence>
<dbReference type="InterPro" id="IPR013106">
    <property type="entry name" value="Ig_V-set"/>
</dbReference>
<evidence type="ECO:0000259" key="18">
    <source>
        <dbReference type="PROSITE" id="PS50835"/>
    </source>
</evidence>
<dbReference type="Gene3D" id="2.60.40.10">
    <property type="entry name" value="Immunoglobulins"/>
    <property type="match status" value="1"/>
</dbReference>